<dbReference type="SUPFAM" id="SSF51735">
    <property type="entry name" value="NAD(P)-binding Rossmann-fold domains"/>
    <property type="match status" value="1"/>
</dbReference>
<dbReference type="SUPFAM" id="SSF52283">
    <property type="entry name" value="Formate/glycerate dehydrogenase catalytic domain-like"/>
    <property type="match status" value="1"/>
</dbReference>
<dbReference type="Proteomes" id="UP000054010">
    <property type="component" value="Unassembled WGS sequence"/>
</dbReference>
<evidence type="ECO:0000313" key="7">
    <source>
        <dbReference type="EMBL" id="EFO81597.1"/>
    </source>
</evidence>
<evidence type="ECO:0000259" key="5">
    <source>
        <dbReference type="Pfam" id="PF00389"/>
    </source>
</evidence>
<proteinExistence type="inferred from homology"/>
<comment type="similarity">
    <text evidence="1 4">Belongs to the D-isomer specific 2-hydroxyacid dehydrogenase family.</text>
</comment>
<dbReference type="PANTHER" id="PTHR43333:SF1">
    <property type="entry name" value="D-ISOMER SPECIFIC 2-HYDROXYACID DEHYDROGENASE NAD-BINDING DOMAIN-CONTAINING PROTEIN"/>
    <property type="match status" value="1"/>
</dbReference>
<evidence type="ECO:0000256" key="2">
    <source>
        <dbReference type="ARBA" id="ARBA00023002"/>
    </source>
</evidence>
<dbReference type="PROSITE" id="PS00671">
    <property type="entry name" value="D_2_HYDROXYACID_DH_3"/>
    <property type="match status" value="1"/>
</dbReference>
<dbReference type="eggNOG" id="COG0111">
    <property type="taxonomic scope" value="Bacteria"/>
</dbReference>
<keyword evidence="8" id="KW-1185">Reference proteome</keyword>
<protein>
    <submittedName>
        <fullName evidence="7">D-isomer specific 2-hydroxyacid dehydrogenase, NAD-binding</fullName>
    </submittedName>
</protein>
<accession>E1IBB2</accession>
<keyword evidence="3" id="KW-0520">NAD</keyword>
<comment type="caution">
    <text evidence="7">The sequence shown here is derived from an EMBL/GenBank/DDBJ whole genome shotgun (WGS) entry which is preliminary data.</text>
</comment>
<keyword evidence="2 4" id="KW-0560">Oxidoreductase</keyword>
<dbReference type="PANTHER" id="PTHR43333">
    <property type="entry name" value="2-HACID_DH_C DOMAIN-CONTAINING PROTEIN"/>
    <property type="match status" value="1"/>
</dbReference>
<dbReference type="Gene3D" id="3.40.50.720">
    <property type="entry name" value="NAD(P)-binding Rossmann-like Domain"/>
    <property type="match status" value="2"/>
</dbReference>
<feature type="domain" description="D-isomer specific 2-hydroxyacid dehydrogenase NAD-binding" evidence="6">
    <location>
        <begin position="103"/>
        <end position="276"/>
    </location>
</feature>
<dbReference type="CDD" id="cd05300">
    <property type="entry name" value="2-Hacid_dh_1"/>
    <property type="match status" value="1"/>
</dbReference>
<reference evidence="7 8" key="1">
    <citation type="journal article" date="2011" name="J. Bacteriol.">
        <title>Draft genome sequence of the anoxygenic filamentous phototrophic bacterium Oscillochloris trichoides subsp. DG-6.</title>
        <authorList>
            <person name="Kuznetsov B.B."/>
            <person name="Ivanovsky R.N."/>
            <person name="Keppen O.I."/>
            <person name="Sukhacheva M.V."/>
            <person name="Bumazhkin B.K."/>
            <person name="Patutina E.O."/>
            <person name="Beletsky A.V."/>
            <person name="Mardanov A.V."/>
            <person name="Baslerov R.V."/>
            <person name="Panteleeva A.N."/>
            <person name="Kolganova T.V."/>
            <person name="Ravin N.V."/>
            <person name="Skryabin K.G."/>
        </authorList>
    </citation>
    <scope>NUCLEOTIDE SEQUENCE [LARGE SCALE GENOMIC DNA]</scope>
    <source>
        <strain evidence="7 8">DG-6</strain>
    </source>
</reference>
<dbReference type="GO" id="GO:0051287">
    <property type="term" value="F:NAD binding"/>
    <property type="evidence" value="ECO:0007669"/>
    <property type="project" value="InterPro"/>
</dbReference>
<evidence type="ECO:0000313" key="8">
    <source>
        <dbReference type="Proteomes" id="UP000054010"/>
    </source>
</evidence>
<organism evidence="7 8">
    <name type="scientific">Oscillochloris trichoides DG-6</name>
    <dbReference type="NCBI Taxonomy" id="765420"/>
    <lineage>
        <taxon>Bacteria</taxon>
        <taxon>Bacillati</taxon>
        <taxon>Chloroflexota</taxon>
        <taxon>Chloroflexia</taxon>
        <taxon>Chloroflexales</taxon>
        <taxon>Chloroflexineae</taxon>
        <taxon>Oscillochloridaceae</taxon>
        <taxon>Oscillochloris</taxon>
    </lineage>
</organism>
<dbReference type="GO" id="GO:0016616">
    <property type="term" value="F:oxidoreductase activity, acting on the CH-OH group of donors, NAD or NADP as acceptor"/>
    <property type="evidence" value="ECO:0007669"/>
    <property type="project" value="InterPro"/>
</dbReference>
<dbReference type="InterPro" id="IPR029753">
    <property type="entry name" value="D-isomer_DH_CS"/>
</dbReference>
<evidence type="ECO:0000256" key="3">
    <source>
        <dbReference type="ARBA" id="ARBA00023027"/>
    </source>
</evidence>
<name>E1IBB2_9CHLR</name>
<dbReference type="HOGENOM" id="CLU_019796_1_0_0"/>
<dbReference type="OrthoDB" id="9792971at2"/>
<feature type="domain" description="D-isomer specific 2-hydroxyacid dehydrogenase catalytic" evidence="5">
    <location>
        <begin position="54"/>
        <end position="308"/>
    </location>
</feature>
<dbReference type="Pfam" id="PF00389">
    <property type="entry name" value="2-Hacid_dh"/>
    <property type="match status" value="1"/>
</dbReference>
<dbReference type="STRING" id="765420.OSCT_0613"/>
<dbReference type="AlphaFoldDB" id="E1IBB2"/>
<evidence type="ECO:0000259" key="6">
    <source>
        <dbReference type="Pfam" id="PF02826"/>
    </source>
</evidence>
<evidence type="ECO:0000256" key="1">
    <source>
        <dbReference type="ARBA" id="ARBA00005854"/>
    </source>
</evidence>
<dbReference type="InterPro" id="IPR036291">
    <property type="entry name" value="NAD(P)-bd_dom_sf"/>
</dbReference>
<gene>
    <name evidence="7" type="ORF">OSCT_0613</name>
</gene>
<evidence type="ECO:0000256" key="4">
    <source>
        <dbReference type="RuleBase" id="RU003719"/>
    </source>
</evidence>
<dbReference type="Pfam" id="PF02826">
    <property type="entry name" value="2-Hacid_dh_C"/>
    <property type="match status" value="1"/>
</dbReference>
<dbReference type="InterPro" id="IPR006139">
    <property type="entry name" value="D-isomer_2_OHA_DH_cat_dom"/>
</dbReference>
<dbReference type="InterPro" id="IPR006140">
    <property type="entry name" value="D-isomer_DH_NAD-bd"/>
</dbReference>
<sequence length="314" mass="34314">MKIIVPTAIRDLLEPKLPTWAEPIWFDRTVGFPSDLVEAVAYYRWWFGEPKLDPLLAHTPNLHWLQTPSAGVDHVLTPSVLARPITVTNSAGVHAIPIAEFTLGFMLAHAKHMAQLRTAQAEQRWVDPPALAELYGATLLIIGIGGIGQAIAERAAAFGMRIYGSRRTPSPMSGVAQVVGSDGWRDLLPEADYVVLATPLTPETRGMFDAAALERMKPSAYLINIARGAVIDEPALIAALRAGRISGAALDTFVQEPLPSDSPLWNLPNVTLTPHITAFSPRMRERQIALFLENLHRFATDQPLLNVVDKAAGY</sequence>
<dbReference type="EMBL" id="ADVR01000010">
    <property type="protein sequence ID" value="EFO81597.1"/>
    <property type="molecule type" value="Genomic_DNA"/>
</dbReference>